<sequence>MGLLEKLMAATRPEFRQEDLAFDPCHPVFGGPACAVEGCDRPARSNRMCWGHFVRWAHAGRPDLDTFIATTPPGWVDQPLSACAVGGCRYGLDSHGLCQRHWRQWRRSASTEMEAWQTSTAPLPPPSPLPDVCRISYCDLWVRGASVFCTGHDGRWAARGHPDVEEFAASYEEIGPGGSEHIDLRQLSVQLRLEVRYALQCRHDEAAKKIRPAWAQRLVNALADAQVRSLLDEPEEFWKTFHGPTGNSATGWGTFLLGARRRVEELVHGRGWEAEYPRTVWRLRNFGIVHLHTSTITFEKITQPWLRDLAKRWARWRLSGGINAHTVRAGVRMVAFSAFLPAEVTGLAQVDRALLERYLADLHAAMGGRSTQRAHQQPEHLPAHDPGAPPGRDCRATRPSSPRTTPRRHPCCPGPWPSTSWPSWKTPPTSPAGRTPHDG</sequence>
<protein>
    <recommendedName>
        <fullName evidence="4">Transposase</fullName>
    </recommendedName>
</protein>
<accession>A0ABT9KVS8</accession>
<keyword evidence="3" id="KW-1185">Reference proteome</keyword>
<proteinExistence type="predicted"/>
<dbReference type="EMBL" id="JAURUE010000001">
    <property type="protein sequence ID" value="MDP9612557.1"/>
    <property type="molecule type" value="Genomic_DNA"/>
</dbReference>
<organism evidence="2 3">
    <name type="scientific">Streptomyces demainii</name>
    <dbReference type="NCBI Taxonomy" id="588122"/>
    <lineage>
        <taxon>Bacteria</taxon>
        <taxon>Bacillati</taxon>
        <taxon>Actinomycetota</taxon>
        <taxon>Actinomycetes</taxon>
        <taxon>Kitasatosporales</taxon>
        <taxon>Streptomycetaceae</taxon>
        <taxon>Streptomyces</taxon>
    </lineage>
</organism>
<gene>
    <name evidence="2" type="ORF">JOF35_004834</name>
</gene>
<feature type="region of interest" description="Disordered" evidence="1">
    <location>
        <begin position="368"/>
        <end position="439"/>
    </location>
</feature>
<name>A0ABT9KVS8_9ACTN</name>
<evidence type="ECO:0000256" key="1">
    <source>
        <dbReference type="SAM" id="MobiDB-lite"/>
    </source>
</evidence>
<evidence type="ECO:0008006" key="4">
    <source>
        <dbReference type="Google" id="ProtNLM"/>
    </source>
</evidence>
<reference evidence="2 3" key="1">
    <citation type="submission" date="2023-07" db="EMBL/GenBank/DDBJ databases">
        <title>Sequencing the genomes of 1000 actinobacteria strains.</title>
        <authorList>
            <person name="Klenk H.-P."/>
        </authorList>
    </citation>
    <scope>NUCLEOTIDE SEQUENCE [LARGE SCALE GENOMIC DNA]</scope>
    <source>
        <strain evidence="2 3">DSM 41600</strain>
    </source>
</reference>
<evidence type="ECO:0000313" key="3">
    <source>
        <dbReference type="Proteomes" id="UP001234880"/>
    </source>
</evidence>
<dbReference type="Proteomes" id="UP001234880">
    <property type="component" value="Unassembled WGS sequence"/>
</dbReference>
<feature type="compositionally biased region" description="Low complexity" evidence="1">
    <location>
        <begin position="417"/>
        <end position="427"/>
    </location>
</feature>
<dbReference type="RefSeq" id="WP_307111126.1">
    <property type="nucleotide sequence ID" value="NZ_JAURUE010000001.1"/>
</dbReference>
<evidence type="ECO:0000313" key="2">
    <source>
        <dbReference type="EMBL" id="MDP9612557.1"/>
    </source>
</evidence>
<comment type="caution">
    <text evidence="2">The sequence shown here is derived from an EMBL/GenBank/DDBJ whole genome shotgun (WGS) entry which is preliminary data.</text>
</comment>